<feature type="transmembrane region" description="Helical" evidence="1">
    <location>
        <begin position="57"/>
        <end position="80"/>
    </location>
</feature>
<keyword evidence="1" id="KW-1133">Transmembrane helix</keyword>
<protein>
    <recommendedName>
        <fullName evidence="4">Copper resistance protein D domain-containing protein</fullName>
    </recommendedName>
</protein>
<dbReference type="AlphaFoldDB" id="A0A2R6CDA7"/>
<comment type="caution">
    <text evidence="2">The sequence shown here is derived from an EMBL/GenBank/DDBJ whole genome shotgun (WGS) entry which is preliminary data.</text>
</comment>
<dbReference type="Proteomes" id="UP000242015">
    <property type="component" value="Unassembled WGS sequence"/>
</dbReference>
<proteinExistence type="predicted"/>
<organism evidence="2 3">
    <name type="scientific">Candidatus Marsarchaeota G2 archaeon BE_D</name>
    <dbReference type="NCBI Taxonomy" id="1978158"/>
    <lineage>
        <taxon>Archaea</taxon>
        <taxon>Candidatus Marsarchaeota</taxon>
        <taxon>Candidatus Marsarchaeota group 2</taxon>
    </lineage>
</organism>
<evidence type="ECO:0008006" key="4">
    <source>
        <dbReference type="Google" id="ProtNLM"/>
    </source>
</evidence>
<dbReference type="EMBL" id="NEXF01000052">
    <property type="protein sequence ID" value="PSO08780.1"/>
    <property type="molecule type" value="Genomic_DNA"/>
</dbReference>
<evidence type="ECO:0000256" key="1">
    <source>
        <dbReference type="SAM" id="Phobius"/>
    </source>
</evidence>
<feature type="transmembrane region" description="Helical" evidence="1">
    <location>
        <begin position="141"/>
        <end position="162"/>
    </location>
</feature>
<keyword evidence="1" id="KW-0812">Transmembrane</keyword>
<evidence type="ECO:0000313" key="3">
    <source>
        <dbReference type="Proteomes" id="UP000242015"/>
    </source>
</evidence>
<gene>
    <name evidence="2" type="ORF">B9Q04_03820</name>
</gene>
<reference evidence="2 3" key="1">
    <citation type="submission" date="2017-04" db="EMBL/GenBank/DDBJ databases">
        <title>Novel microbial lineages endemic to geothermal iron-oxide mats fill important gaps in the evolutionary history of Archaea.</title>
        <authorList>
            <person name="Jay Z.J."/>
            <person name="Beam J.P."/>
            <person name="Dlakic M."/>
            <person name="Rusch D.B."/>
            <person name="Kozubal M.A."/>
            <person name="Inskeep W.P."/>
        </authorList>
    </citation>
    <scope>NUCLEOTIDE SEQUENCE [LARGE SCALE GENOMIC DNA]</scope>
    <source>
        <strain evidence="2">BE_D</strain>
    </source>
</reference>
<accession>A0A2R6CDA7</accession>
<sequence length="164" mass="18160">MQTQSVDIFLIVRFLHAVFGMAWWGTVFFIVFVLTGSLERLDSETRKKIATVIYPRIYNLTTLVSSLTITLGALSALLYSGGSLGVFLTPRGAILASGSVTGLSVYVAHLTVERKERSVLRVLAQMENPETQGSFLKDMKIIPRVGFILLTYTILSMVYYSLGI</sequence>
<keyword evidence="1" id="KW-0472">Membrane</keyword>
<feature type="transmembrane region" description="Helical" evidence="1">
    <location>
        <begin position="14"/>
        <end position="36"/>
    </location>
</feature>
<name>A0A2R6CDA7_9ARCH</name>
<evidence type="ECO:0000313" key="2">
    <source>
        <dbReference type="EMBL" id="PSO08780.1"/>
    </source>
</evidence>